<comment type="pathway">
    <text evidence="1">Protein modification; protein ubiquitination.</text>
</comment>
<dbReference type="Gene3D" id="1.25.40.420">
    <property type="match status" value="1"/>
</dbReference>
<dbReference type="Proteomes" id="UP001652625">
    <property type="component" value="Chromosome 07"/>
</dbReference>
<proteinExistence type="predicted"/>
<keyword evidence="6" id="KW-1185">Reference proteome</keyword>
<dbReference type="Pfam" id="PF00651">
    <property type="entry name" value="BTB"/>
    <property type="match status" value="1"/>
</dbReference>
<keyword evidence="3" id="KW-0677">Repeat</keyword>
<dbReference type="PANTHER" id="PTHR24412:SF451">
    <property type="entry name" value="KELCH-LIKE PROTEIN 20"/>
    <property type="match status" value="1"/>
</dbReference>
<dbReference type="InterPro" id="IPR006652">
    <property type="entry name" value="Kelch_1"/>
</dbReference>
<dbReference type="Pfam" id="PF07707">
    <property type="entry name" value="BACK"/>
    <property type="match status" value="1"/>
</dbReference>
<evidence type="ECO:0000256" key="4">
    <source>
        <dbReference type="ARBA" id="ARBA00022786"/>
    </source>
</evidence>
<keyword evidence="4" id="KW-0833">Ubl conjugation pathway</keyword>
<protein>
    <submittedName>
        <fullName evidence="7">Kelch-like protein diablo</fullName>
    </submittedName>
</protein>
<evidence type="ECO:0000313" key="7">
    <source>
        <dbReference type="RefSeq" id="XP_065657129.1"/>
    </source>
</evidence>
<dbReference type="SUPFAM" id="SSF54695">
    <property type="entry name" value="POZ domain"/>
    <property type="match status" value="1"/>
</dbReference>
<sequence length="604" mass="67129">MDNNTTKSATVFQSNNAHGIKFSDVAYPNEFLSAFKSMRYHDELCDVHLVVGSTKITAHKAVLAASSPYFHAMFTGSLLESQMKEVVIHNESEKEFSQVIDYFYSSKIYISDSNVESLLQIAGLLQLPRLQHACCEVIKRKVTVNNCLGIAAFAESHNCLQLVESAHSYAVNHFIDVIQGDEFMKIDIAHICKLISEDGLNVSSEERIFEVAVAWLRHDYENRKKYAAELFSHVRFPLLSAEFLMERVANEDIIRENRVCCDLLLEATKFLLLPKLKTASACILPRKFAASHHVMYAVGGMSRREAMKTAEKYDPKEGKWKPIGEMSICRFGADIASIGGALYICGGSDDTSRLNTAERYDPYNNVWIPLPEMSSNRNGVGVTMCAGKIYAIGGFNGSTPLNTAECYDTKVGKWSPIASMNQTRFWVGCCTCLASEQIYAIAGSDGNNLRSCERYSVETNTWSSICSISVARKQVTCAALNRYIYAIGGCDNSTRYPIVERYDPALDQWLIIASLISPRSGAGVGVLDGFLYVCGGNDGEKHLNTIEKYDPLTNQWHVGPPMNFARDCVAVCVASYKKPYQKRSADMHIRSASPVMFPGHVNTN</sequence>
<dbReference type="SMART" id="SM00612">
    <property type="entry name" value="Kelch"/>
    <property type="match status" value="6"/>
</dbReference>
<dbReference type="Pfam" id="PF01344">
    <property type="entry name" value="Kelch_1"/>
    <property type="match status" value="6"/>
</dbReference>
<keyword evidence="2" id="KW-0880">Kelch repeat</keyword>
<dbReference type="SMART" id="SM00875">
    <property type="entry name" value="BACK"/>
    <property type="match status" value="1"/>
</dbReference>
<evidence type="ECO:0000313" key="6">
    <source>
        <dbReference type="Proteomes" id="UP001652625"/>
    </source>
</evidence>
<evidence type="ECO:0000259" key="5">
    <source>
        <dbReference type="PROSITE" id="PS50097"/>
    </source>
</evidence>
<evidence type="ECO:0000256" key="1">
    <source>
        <dbReference type="ARBA" id="ARBA00004906"/>
    </source>
</evidence>
<dbReference type="PIRSF" id="PIRSF037037">
    <property type="entry name" value="Kelch-like_protein_gigaxonin"/>
    <property type="match status" value="1"/>
</dbReference>
<dbReference type="Gene3D" id="3.30.710.10">
    <property type="entry name" value="Potassium Channel Kv1.1, Chain A"/>
    <property type="match status" value="1"/>
</dbReference>
<dbReference type="InterPro" id="IPR011705">
    <property type="entry name" value="BACK"/>
</dbReference>
<reference evidence="7" key="1">
    <citation type="submission" date="2025-08" db="UniProtKB">
        <authorList>
            <consortium name="RefSeq"/>
        </authorList>
    </citation>
    <scope>IDENTIFICATION</scope>
</reference>
<organism evidence="6 7">
    <name type="scientific">Hydra vulgaris</name>
    <name type="common">Hydra</name>
    <name type="synonym">Hydra attenuata</name>
    <dbReference type="NCBI Taxonomy" id="6087"/>
    <lineage>
        <taxon>Eukaryota</taxon>
        <taxon>Metazoa</taxon>
        <taxon>Cnidaria</taxon>
        <taxon>Hydrozoa</taxon>
        <taxon>Hydroidolina</taxon>
        <taxon>Anthoathecata</taxon>
        <taxon>Aplanulata</taxon>
        <taxon>Hydridae</taxon>
        <taxon>Hydra</taxon>
    </lineage>
</organism>
<dbReference type="PROSITE" id="PS50097">
    <property type="entry name" value="BTB"/>
    <property type="match status" value="1"/>
</dbReference>
<dbReference type="InterPro" id="IPR000210">
    <property type="entry name" value="BTB/POZ_dom"/>
</dbReference>
<name>A0ABM4C6A9_HYDVU</name>
<dbReference type="InterPro" id="IPR015915">
    <property type="entry name" value="Kelch-typ_b-propeller"/>
</dbReference>
<dbReference type="InterPro" id="IPR017096">
    <property type="entry name" value="BTB-kelch_protein"/>
</dbReference>
<dbReference type="GeneID" id="100205928"/>
<dbReference type="InterPro" id="IPR011333">
    <property type="entry name" value="SKP1/BTB/POZ_sf"/>
</dbReference>
<dbReference type="PANTHER" id="PTHR24412">
    <property type="entry name" value="KELCH PROTEIN"/>
    <property type="match status" value="1"/>
</dbReference>
<dbReference type="SUPFAM" id="SSF117281">
    <property type="entry name" value="Kelch motif"/>
    <property type="match status" value="2"/>
</dbReference>
<dbReference type="Gene3D" id="2.120.10.80">
    <property type="entry name" value="Kelch-type beta propeller"/>
    <property type="match status" value="2"/>
</dbReference>
<evidence type="ECO:0000256" key="3">
    <source>
        <dbReference type="ARBA" id="ARBA00022737"/>
    </source>
</evidence>
<accession>A0ABM4C6A9</accession>
<dbReference type="SMART" id="SM00225">
    <property type="entry name" value="BTB"/>
    <property type="match status" value="1"/>
</dbReference>
<dbReference type="RefSeq" id="XP_065657129.1">
    <property type="nucleotide sequence ID" value="XM_065801057.1"/>
</dbReference>
<gene>
    <name evidence="7" type="primary">LOC100205928</name>
</gene>
<feature type="domain" description="BTB" evidence="5">
    <location>
        <begin position="45"/>
        <end position="112"/>
    </location>
</feature>
<evidence type="ECO:0000256" key="2">
    <source>
        <dbReference type="ARBA" id="ARBA00022441"/>
    </source>
</evidence>